<dbReference type="InterPro" id="IPR032474">
    <property type="entry name" value="Argonaute_N"/>
</dbReference>
<dbReference type="Gene3D" id="2.170.260.10">
    <property type="entry name" value="paz domain"/>
    <property type="match status" value="1"/>
</dbReference>
<protein>
    <submittedName>
        <fullName evidence="4">Uncharacterized protein</fullName>
    </submittedName>
</protein>
<feature type="region of interest" description="Disordered" evidence="1">
    <location>
        <begin position="1"/>
        <end position="187"/>
    </location>
</feature>
<feature type="domain" description="PAZ" evidence="2">
    <location>
        <begin position="436"/>
        <end position="528"/>
    </location>
</feature>
<reference evidence="4 5" key="1">
    <citation type="journal article" date="2017" name="G3 (Bethesda)">
        <title>The Physical Genome Mapping of Anopheles albimanus Corrected Scaffold Misassemblies and Identified Interarm Rearrangements in Genus Anopheles.</title>
        <authorList>
            <person name="Artemov G.N."/>
            <person name="Peery A.N."/>
            <person name="Jiang X."/>
            <person name="Tu Z."/>
            <person name="Stegniy V.N."/>
            <person name="Sharakhova M.V."/>
            <person name="Sharakhov I.V."/>
        </authorList>
    </citation>
    <scope>NUCLEOTIDE SEQUENCE [LARGE SCALE GENOMIC DNA]</scope>
    <source>
        <strain evidence="4 5">ALBI9_A</strain>
    </source>
</reference>
<dbReference type="InterPro" id="IPR003165">
    <property type="entry name" value="Piwi"/>
</dbReference>
<dbReference type="CDD" id="cd02846">
    <property type="entry name" value="PAZ_argonaute_like"/>
    <property type="match status" value="1"/>
</dbReference>
<dbReference type="SMART" id="SM01163">
    <property type="entry name" value="DUF1785"/>
    <property type="match status" value="1"/>
</dbReference>
<dbReference type="Pfam" id="PF08699">
    <property type="entry name" value="ArgoL1"/>
    <property type="match status" value="1"/>
</dbReference>
<feature type="compositionally biased region" description="Low complexity" evidence="1">
    <location>
        <begin position="28"/>
        <end position="154"/>
    </location>
</feature>
<dbReference type="EnsemblMetazoa" id="AALB007441-RA">
    <property type="protein sequence ID" value="AALB007441-PA"/>
    <property type="gene ID" value="AALB007441"/>
</dbReference>
<organism evidence="4 5">
    <name type="scientific">Anopheles albimanus</name>
    <name type="common">New world malaria mosquito</name>
    <dbReference type="NCBI Taxonomy" id="7167"/>
    <lineage>
        <taxon>Eukaryota</taxon>
        <taxon>Metazoa</taxon>
        <taxon>Ecdysozoa</taxon>
        <taxon>Arthropoda</taxon>
        <taxon>Hexapoda</taxon>
        <taxon>Insecta</taxon>
        <taxon>Pterygota</taxon>
        <taxon>Neoptera</taxon>
        <taxon>Endopterygota</taxon>
        <taxon>Diptera</taxon>
        <taxon>Nematocera</taxon>
        <taxon>Culicoidea</taxon>
        <taxon>Culicidae</taxon>
        <taxon>Anophelinae</taxon>
        <taxon>Anopheles</taxon>
    </lineage>
</organism>
<reference evidence="4" key="2">
    <citation type="submission" date="2022-08" db="UniProtKB">
        <authorList>
            <consortium name="EnsemblMetazoa"/>
        </authorList>
    </citation>
    <scope>IDENTIFICATION</scope>
    <source>
        <strain evidence="4">STECLA/ALBI9_A</strain>
    </source>
</reference>
<dbReference type="GO" id="GO:0034587">
    <property type="term" value="P:piRNA processing"/>
    <property type="evidence" value="ECO:0007669"/>
    <property type="project" value="UniProtKB-ARBA"/>
</dbReference>
<dbReference type="SUPFAM" id="SSF101690">
    <property type="entry name" value="PAZ domain"/>
    <property type="match status" value="2"/>
</dbReference>
<dbReference type="PANTHER" id="PTHR22891">
    <property type="entry name" value="EUKARYOTIC TRANSLATION INITIATION FACTOR 2C"/>
    <property type="match status" value="1"/>
</dbReference>
<evidence type="ECO:0000313" key="5">
    <source>
        <dbReference type="Proteomes" id="UP000069272"/>
    </source>
</evidence>
<dbReference type="Gene3D" id="3.30.420.10">
    <property type="entry name" value="Ribonuclease H-like superfamily/Ribonuclease H"/>
    <property type="match status" value="1"/>
</dbReference>
<dbReference type="Pfam" id="PF16488">
    <property type="entry name" value="ArgoL2"/>
    <property type="match status" value="1"/>
</dbReference>
<dbReference type="AlphaFoldDB" id="A0A182FLN2"/>
<dbReference type="InterPro" id="IPR032472">
    <property type="entry name" value="ArgoL2"/>
</dbReference>
<dbReference type="Proteomes" id="UP000069272">
    <property type="component" value="Chromosome 3R"/>
</dbReference>
<dbReference type="Pfam" id="PF02170">
    <property type="entry name" value="PAZ"/>
    <property type="match status" value="1"/>
</dbReference>
<dbReference type="InterPro" id="IPR036085">
    <property type="entry name" value="PAZ_dom_sf"/>
</dbReference>
<sequence>MGRKKSKKTGDDDSAQAGPSTQVESSTQQRPQQPKQAQQQQQGSQGAGYQDQQQQRQQQQGSQGAGNQDQQQRKPQQKQQGPQGAWNQGQQQQRQQQQGSQGAWNQGQQQQQQQQQSHHPQQQQPKQPKQTKQQQQGPQGAWNQGQQQQQQQQRQHPHGSGQGSGAHGRTSSVASTKSSSSGDGSLPAVAEDLSRMQIEKQKVRRTDLRPVLFRKGAHGKMGSPVTVEANFFRLLLDKLTGTAYHYDITIEPDRPKKFYRPVFAQYCRETFPNVAFAYDGQKSAYAAHEVANTKATITYHPTDGGKPKDFTVTLKIAATVDLSSLKTYMTSNLESLAKPMSAIQCLDVVLRCAYENNPNFVRFKRSVYAVLKPNERIDLTKGHELWFGLFQSAILGSKPYLNVDVSHKAFPSGGPLVGIFASFNRGNLPPEGRTFDAWILAELQSYVRGMDVVYRSPAGTQKRMRCNGLRDPANRQQFTLDDGTRMTVEEYFHRKLNYKLRFPSLPVVHVGSTVRSVYVPPELCEVPFGQALNKTHPDECTSGIIRHAATSTDVRKKKIMNLTDAIQYNRSPTLIDFGIGVGREFEKLPARIINPPVITYASNDTVRPSRGTWRAEGKKFIQSSSSLAQKPLRWRILNLDGYTNENDVAEFGNTLFRHAQQCDVQLEPFSMRETYVLVRDVRQCLRDLSNLLTDIKKQQPAITIVILPSRGEVYSQVKQKAELASERIGLLTQCIKGNTVQRKRNDTSTINNIMLKINTKTNGTNHKLAIGSQPPLARGKVMYIGADVTHPTRDDEPSVVGVTALYDLEGFRYNCSVRLQGARDEMIRDLENIVYRQVQLYQQYNKALPERIMYYRDGVSDGQFAEILTIEMQAIHAAIGRIGQGYKPAVTFIVVQKRHHTRFFPVAGCPTEGKNGNVMPGTIVDREITAPDRFEFYLVSHAAVQGVAKPTKYVVLYDDSNCNPDELQAMTYNLCHMFARCNRAVSYPAPTYYAHHAASRGRVYIKNRKINMNDLERAYRDIQIATEVNDKNPMFFV</sequence>
<dbReference type="Pfam" id="PF02171">
    <property type="entry name" value="Piwi"/>
    <property type="match status" value="1"/>
</dbReference>
<dbReference type="Pfam" id="PF16486">
    <property type="entry name" value="ArgoN"/>
    <property type="match status" value="1"/>
</dbReference>
<feature type="compositionally biased region" description="Polar residues" evidence="1">
    <location>
        <begin position="17"/>
        <end position="27"/>
    </location>
</feature>
<feature type="compositionally biased region" description="Low complexity" evidence="1">
    <location>
        <begin position="167"/>
        <end position="185"/>
    </location>
</feature>
<dbReference type="InterPro" id="IPR003100">
    <property type="entry name" value="PAZ_dom"/>
</dbReference>
<feature type="domain" description="Piwi" evidence="3">
    <location>
        <begin position="702"/>
        <end position="1006"/>
    </location>
</feature>
<dbReference type="InterPro" id="IPR036397">
    <property type="entry name" value="RNaseH_sf"/>
</dbReference>
<dbReference type="InterPro" id="IPR014811">
    <property type="entry name" value="ArgoL1"/>
</dbReference>
<dbReference type="InterPro" id="IPR045246">
    <property type="entry name" value="Piwi_ago-like"/>
</dbReference>
<dbReference type="GO" id="GO:0035194">
    <property type="term" value="P:regulatory ncRNA-mediated post-transcriptional gene silencing"/>
    <property type="evidence" value="ECO:0007669"/>
    <property type="project" value="UniProtKB-ARBA"/>
</dbReference>
<evidence type="ECO:0000313" key="4">
    <source>
        <dbReference type="EnsemblMetazoa" id="AALB007441-PA"/>
    </source>
</evidence>
<name>A0A182FLN2_ANOAL</name>
<evidence type="ECO:0000259" key="3">
    <source>
        <dbReference type="PROSITE" id="PS50822"/>
    </source>
</evidence>
<dbReference type="GO" id="GO:0003723">
    <property type="term" value="F:RNA binding"/>
    <property type="evidence" value="ECO:0007669"/>
    <property type="project" value="InterPro"/>
</dbReference>
<dbReference type="SMART" id="SM00950">
    <property type="entry name" value="Piwi"/>
    <property type="match status" value="1"/>
</dbReference>
<dbReference type="SUPFAM" id="SSF53098">
    <property type="entry name" value="Ribonuclease H-like"/>
    <property type="match status" value="1"/>
</dbReference>
<dbReference type="PROSITE" id="PS50822">
    <property type="entry name" value="PIWI"/>
    <property type="match status" value="1"/>
</dbReference>
<dbReference type="CDD" id="cd04657">
    <property type="entry name" value="Piwi_ago-like"/>
    <property type="match status" value="1"/>
</dbReference>
<dbReference type="VEuPathDB" id="VectorBase:AALB007441"/>
<dbReference type="GO" id="GO:0004521">
    <property type="term" value="F:RNA endonuclease activity"/>
    <property type="evidence" value="ECO:0007669"/>
    <property type="project" value="UniProtKB-ARBA"/>
</dbReference>
<dbReference type="STRING" id="7167.A0A182FLN2"/>
<dbReference type="Gene3D" id="3.40.50.2300">
    <property type="match status" value="1"/>
</dbReference>
<dbReference type="InterPro" id="IPR012337">
    <property type="entry name" value="RNaseH-like_sf"/>
</dbReference>
<dbReference type="GO" id="GO:0005737">
    <property type="term" value="C:cytoplasm"/>
    <property type="evidence" value="ECO:0007669"/>
    <property type="project" value="UniProtKB-ARBA"/>
</dbReference>
<proteinExistence type="predicted"/>
<evidence type="ECO:0000256" key="1">
    <source>
        <dbReference type="SAM" id="MobiDB-lite"/>
    </source>
</evidence>
<dbReference type="VEuPathDB" id="VectorBase:AALB20_031430"/>
<evidence type="ECO:0000259" key="2">
    <source>
        <dbReference type="PROSITE" id="PS50821"/>
    </source>
</evidence>
<accession>A0A182FLN2</accession>
<keyword evidence="5" id="KW-1185">Reference proteome</keyword>
<dbReference type="PROSITE" id="PS50821">
    <property type="entry name" value="PAZ"/>
    <property type="match status" value="1"/>
</dbReference>